<evidence type="ECO:0000256" key="3">
    <source>
        <dbReference type="ARBA" id="ARBA00022692"/>
    </source>
</evidence>
<evidence type="ECO:0000313" key="9">
    <source>
        <dbReference type="Proteomes" id="UP000886817"/>
    </source>
</evidence>
<dbReference type="PANTHER" id="PTHR35007">
    <property type="entry name" value="INTEGRAL MEMBRANE PROTEIN-RELATED"/>
    <property type="match status" value="1"/>
</dbReference>
<name>A0A9D1WJC8_9FIRM</name>
<comment type="caution">
    <text evidence="8">The sequence shown here is derived from an EMBL/GenBank/DDBJ whole genome shotgun (WGS) entry which is preliminary data.</text>
</comment>
<evidence type="ECO:0000259" key="7">
    <source>
        <dbReference type="Pfam" id="PF00482"/>
    </source>
</evidence>
<accession>A0A9D1WJC8</accession>
<keyword evidence="5 6" id="KW-0472">Membrane</keyword>
<feature type="transmembrane region" description="Helical" evidence="6">
    <location>
        <begin position="36"/>
        <end position="52"/>
    </location>
</feature>
<dbReference type="Pfam" id="PF00482">
    <property type="entry name" value="T2SSF"/>
    <property type="match status" value="1"/>
</dbReference>
<dbReference type="Proteomes" id="UP000886817">
    <property type="component" value="Unassembled WGS sequence"/>
</dbReference>
<dbReference type="InterPro" id="IPR018076">
    <property type="entry name" value="T2SS_GspF_dom"/>
</dbReference>
<gene>
    <name evidence="8" type="ORF">IAA45_11185</name>
</gene>
<sequence length="340" mass="39524">MWIHILLFAVLFLVIIFQKAGRLPPEFMHLQKKKLFYIVLFAGNFLGGILTVQQNRDLQLGEDSYFLRPAYGEGYYEEQLEVIAEDGRSSEFSLEIPQQEGEPEAVEEQTETYDFQEQIQEEILRLNEEQKDAEKYYLPDTFEGVSLSWKRQKDNSGSFLALLSLGAALFLPVAAQQEERRKEQLRREQMKRDYPGMVMKLTLFLEAGMSMRRAVQRMAVDYKKKKEVIGERYAYEELLQSFYEMDNGISEGEAYQRFGQRCNEVRYKTLATLLVQNLKKGNQGLIQMLEQESVQAWEDRKRRARVLGEAAATKLLVPMILMLLIVIGILMIPACLSFYT</sequence>
<comment type="subcellular location">
    <subcellularLocation>
        <location evidence="1">Cell membrane</location>
        <topology evidence="1">Multi-pass membrane protein</topology>
    </subcellularLocation>
</comment>
<evidence type="ECO:0000256" key="6">
    <source>
        <dbReference type="SAM" id="Phobius"/>
    </source>
</evidence>
<evidence type="ECO:0000256" key="4">
    <source>
        <dbReference type="ARBA" id="ARBA00022989"/>
    </source>
</evidence>
<keyword evidence="3 6" id="KW-0812">Transmembrane</keyword>
<evidence type="ECO:0000256" key="1">
    <source>
        <dbReference type="ARBA" id="ARBA00004651"/>
    </source>
</evidence>
<dbReference type="PANTHER" id="PTHR35007:SF2">
    <property type="entry name" value="PILUS ASSEMBLE PROTEIN"/>
    <property type="match status" value="1"/>
</dbReference>
<feature type="domain" description="Type II secretion system protein GspF" evidence="7">
    <location>
        <begin position="201"/>
        <end position="333"/>
    </location>
</feature>
<reference evidence="8" key="2">
    <citation type="submission" date="2021-04" db="EMBL/GenBank/DDBJ databases">
        <authorList>
            <person name="Gilroy R."/>
        </authorList>
    </citation>
    <scope>NUCLEOTIDE SEQUENCE</scope>
    <source>
        <strain evidence="8">ChiSjej1B19-8411</strain>
    </source>
</reference>
<evidence type="ECO:0000256" key="5">
    <source>
        <dbReference type="ARBA" id="ARBA00023136"/>
    </source>
</evidence>
<dbReference type="GO" id="GO:0005886">
    <property type="term" value="C:plasma membrane"/>
    <property type="evidence" value="ECO:0007669"/>
    <property type="project" value="UniProtKB-SubCell"/>
</dbReference>
<reference evidence="8" key="1">
    <citation type="journal article" date="2021" name="PeerJ">
        <title>Extensive microbial diversity within the chicken gut microbiome revealed by metagenomics and culture.</title>
        <authorList>
            <person name="Gilroy R."/>
            <person name="Ravi A."/>
            <person name="Getino M."/>
            <person name="Pursley I."/>
            <person name="Horton D.L."/>
            <person name="Alikhan N.F."/>
            <person name="Baker D."/>
            <person name="Gharbi K."/>
            <person name="Hall N."/>
            <person name="Watson M."/>
            <person name="Adriaenssens E.M."/>
            <person name="Foster-Nyarko E."/>
            <person name="Jarju S."/>
            <person name="Secka A."/>
            <person name="Antonio M."/>
            <person name="Oren A."/>
            <person name="Chaudhuri R.R."/>
            <person name="La Ragione R."/>
            <person name="Hildebrand F."/>
            <person name="Pallen M.J."/>
        </authorList>
    </citation>
    <scope>NUCLEOTIDE SEQUENCE</scope>
    <source>
        <strain evidence="8">ChiSjej1B19-8411</strain>
    </source>
</reference>
<evidence type="ECO:0000313" key="8">
    <source>
        <dbReference type="EMBL" id="HIX60260.1"/>
    </source>
</evidence>
<dbReference type="AlphaFoldDB" id="A0A9D1WJC8"/>
<keyword evidence="4 6" id="KW-1133">Transmembrane helix</keyword>
<keyword evidence="2" id="KW-1003">Cell membrane</keyword>
<dbReference type="EMBL" id="DXEX01000240">
    <property type="protein sequence ID" value="HIX60260.1"/>
    <property type="molecule type" value="Genomic_DNA"/>
</dbReference>
<protein>
    <submittedName>
        <fullName evidence="8">Type II secretion system F family protein</fullName>
    </submittedName>
</protein>
<feature type="transmembrane region" description="Helical" evidence="6">
    <location>
        <begin position="315"/>
        <end position="339"/>
    </location>
</feature>
<proteinExistence type="predicted"/>
<organism evidence="8 9">
    <name type="scientific">Candidatus Blautia gallistercoris</name>
    <dbReference type="NCBI Taxonomy" id="2838490"/>
    <lineage>
        <taxon>Bacteria</taxon>
        <taxon>Bacillati</taxon>
        <taxon>Bacillota</taxon>
        <taxon>Clostridia</taxon>
        <taxon>Lachnospirales</taxon>
        <taxon>Lachnospiraceae</taxon>
        <taxon>Blautia</taxon>
    </lineage>
</organism>
<evidence type="ECO:0000256" key="2">
    <source>
        <dbReference type="ARBA" id="ARBA00022475"/>
    </source>
</evidence>